<protein>
    <submittedName>
        <fullName evidence="1">Uncharacterized protein</fullName>
    </submittedName>
</protein>
<dbReference type="AlphaFoldDB" id="A0A2P2PX15"/>
<accession>A0A2P2PX15</accession>
<evidence type="ECO:0000313" key="1">
    <source>
        <dbReference type="EMBL" id="MBX59199.1"/>
    </source>
</evidence>
<name>A0A2P2PX15_RHIMU</name>
<reference evidence="1" key="1">
    <citation type="submission" date="2018-02" db="EMBL/GenBank/DDBJ databases">
        <title>Rhizophora mucronata_Transcriptome.</title>
        <authorList>
            <person name="Meera S.P."/>
            <person name="Sreeshan A."/>
            <person name="Augustine A."/>
        </authorList>
    </citation>
    <scope>NUCLEOTIDE SEQUENCE</scope>
    <source>
        <tissue evidence="1">Leaf</tissue>
    </source>
</reference>
<organism evidence="1">
    <name type="scientific">Rhizophora mucronata</name>
    <name type="common">Asiatic mangrove</name>
    <dbReference type="NCBI Taxonomy" id="61149"/>
    <lineage>
        <taxon>Eukaryota</taxon>
        <taxon>Viridiplantae</taxon>
        <taxon>Streptophyta</taxon>
        <taxon>Embryophyta</taxon>
        <taxon>Tracheophyta</taxon>
        <taxon>Spermatophyta</taxon>
        <taxon>Magnoliopsida</taxon>
        <taxon>eudicotyledons</taxon>
        <taxon>Gunneridae</taxon>
        <taxon>Pentapetalae</taxon>
        <taxon>rosids</taxon>
        <taxon>fabids</taxon>
        <taxon>Malpighiales</taxon>
        <taxon>Rhizophoraceae</taxon>
        <taxon>Rhizophora</taxon>
    </lineage>
</organism>
<proteinExistence type="predicted"/>
<sequence length="16" mass="2071">MRCLMWLCFWLRVKGQ</sequence>
<dbReference type="EMBL" id="GGEC01078715">
    <property type="protein sequence ID" value="MBX59199.1"/>
    <property type="molecule type" value="Transcribed_RNA"/>
</dbReference>